<dbReference type="AlphaFoldDB" id="A0A4Y6URR8"/>
<organism evidence="1 2">
    <name type="scientific">Saccharibacillus brassicae</name>
    <dbReference type="NCBI Taxonomy" id="2583377"/>
    <lineage>
        <taxon>Bacteria</taxon>
        <taxon>Bacillati</taxon>
        <taxon>Bacillota</taxon>
        <taxon>Bacilli</taxon>
        <taxon>Bacillales</taxon>
        <taxon>Paenibacillaceae</taxon>
        <taxon>Saccharibacillus</taxon>
    </lineage>
</organism>
<dbReference type="EMBL" id="CP041217">
    <property type="protein sequence ID" value="QDH20319.1"/>
    <property type="molecule type" value="Genomic_DNA"/>
</dbReference>
<dbReference type="OrthoDB" id="9812708at2"/>
<gene>
    <name evidence="1" type="ORF">FFV09_05260</name>
</gene>
<protein>
    <submittedName>
        <fullName evidence="1">Uncharacterized protein</fullName>
    </submittedName>
</protein>
<proteinExistence type="predicted"/>
<sequence>MKYAEQFRTLQETLVPDSGQAPTVQGELIRSVARLHEEAEQNGNANWDEGYELFADFIEKTFHAQRMADPVFRERVETIINRIRQPKIAYLDYESFHELSDHAVQWCRLHPEPIPNPHDPRQYR</sequence>
<dbReference type="RefSeq" id="WP_141446730.1">
    <property type="nucleotide sequence ID" value="NZ_CP041217.1"/>
</dbReference>
<evidence type="ECO:0000313" key="2">
    <source>
        <dbReference type="Proteomes" id="UP000316968"/>
    </source>
</evidence>
<dbReference type="KEGG" id="saca:FFV09_05260"/>
<evidence type="ECO:0000313" key="1">
    <source>
        <dbReference type="EMBL" id="QDH20319.1"/>
    </source>
</evidence>
<dbReference type="Proteomes" id="UP000316968">
    <property type="component" value="Chromosome"/>
</dbReference>
<name>A0A4Y6URR8_SACBS</name>
<accession>A0A4Y6URR8</accession>
<keyword evidence="2" id="KW-1185">Reference proteome</keyword>
<reference evidence="1 2" key="1">
    <citation type="submission" date="2019-06" db="EMBL/GenBank/DDBJ databases">
        <title>Saccharibacillus brassicae sp. nov., an endophytic bacterium isolated from Chinese cabbage seeds (Brassica pekinensis).</title>
        <authorList>
            <person name="Jiang L."/>
            <person name="Lee J."/>
            <person name="Kim S.W."/>
        </authorList>
    </citation>
    <scope>NUCLEOTIDE SEQUENCE [LARGE SCALE GENOMIC DNA]</scope>
    <source>
        <strain evidence="2">KCTC 43072 / ATSA2</strain>
    </source>
</reference>